<feature type="transmembrane region" description="Helical" evidence="1">
    <location>
        <begin position="132"/>
        <end position="153"/>
    </location>
</feature>
<dbReference type="OrthoDB" id="9813051at2"/>
<dbReference type="STRING" id="1121338.CLTEP_14220"/>
<dbReference type="InterPro" id="IPR010178">
    <property type="entry name" value="Lit"/>
</dbReference>
<keyword evidence="3" id="KW-1185">Reference proteome</keyword>
<keyword evidence="1" id="KW-0472">Membrane</keyword>
<keyword evidence="1" id="KW-1133">Transmembrane helix</keyword>
<evidence type="ECO:0000313" key="2">
    <source>
        <dbReference type="EMBL" id="KYH34594.1"/>
    </source>
</evidence>
<dbReference type="PATRIC" id="fig|1121338.3.peg.1458"/>
<dbReference type="Pfam" id="PF07314">
    <property type="entry name" value="Lit"/>
    <property type="match status" value="1"/>
</dbReference>
<feature type="transmembrane region" description="Helical" evidence="1">
    <location>
        <begin position="12"/>
        <end position="31"/>
    </location>
</feature>
<reference evidence="2 3" key="1">
    <citation type="submission" date="2016-02" db="EMBL/GenBank/DDBJ databases">
        <title>Genome sequence of Clostridium tepidiprofundi DSM 19306.</title>
        <authorList>
            <person name="Poehlein A."/>
            <person name="Daniel R."/>
        </authorList>
    </citation>
    <scope>NUCLEOTIDE SEQUENCE [LARGE SCALE GENOMIC DNA]</scope>
    <source>
        <strain evidence="2 3">DSM 19306</strain>
    </source>
</reference>
<name>A0A151B3U4_9CLOT</name>
<comment type="caution">
    <text evidence="2">The sequence shown here is derived from an EMBL/GenBank/DDBJ whole genome shotgun (WGS) entry which is preliminary data.</text>
</comment>
<proteinExistence type="predicted"/>
<sequence>MSRNILNIILNGIFNFVFIIAFCLLIIILSVKFTVHFKPLYYHDINKLNIESVSDLSRNEIINNYNYLVNFISSPENNINFKIPSFSDSTEGIIHFYEVKSIFNKLNYIFYSCLLISVIGILLKIKRHDYVFLKLCSIILISSQIIILLPIIIDFNKSFTYFHKILFNNDYWLFNEKTDPVIKILPEPFFFHCVLLFIGIITTMSCILAIVFLKLNSPKNKTNTALRKKILIKRLLNTK</sequence>
<protein>
    <recommendedName>
        <fullName evidence="4">Integral membrane protein</fullName>
    </recommendedName>
</protein>
<evidence type="ECO:0000313" key="3">
    <source>
        <dbReference type="Proteomes" id="UP000075531"/>
    </source>
</evidence>
<keyword evidence="1" id="KW-0812">Transmembrane</keyword>
<dbReference type="NCBIfam" id="TIGR01906">
    <property type="entry name" value="integ_TIGR01906"/>
    <property type="match status" value="1"/>
</dbReference>
<dbReference type="RefSeq" id="WP_066824605.1">
    <property type="nucleotide sequence ID" value="NZ_LTBA01000013.1"/>
</dbReference>
<accession>A0A151B3U4</accession>
<evidence type="ECO:0008006" key="4">
    <source>
        <dbReference type="Google" id="ProtNLM"/>
    </source>
</evidence>
<dbReference type="AlphaFoldDB" id="A0A151B3U4"/>
<gene>
    <name evidence="2" type="ORF">CLTEP_14220</name>
</gene>
<organism evidence="2 3">
    <name type="scientific">Clostridium tepidiprofundi DSM 19306</name>
    <dbReference type="NCBI Taxonomy" id="1121338"/>
    <lineage>
        <taxon>Bacteria</taxon>
        <taxon>Bacillati</taxon>
        <taxon>Bacillota</taxon>
        <taxon>Clostridia</taxon>
        <taxon>Eubacteriales</taxon>
        <taxon>Clostridiaceae</taxon>
        <taxon>Clostridium</taxon>
    </lineage>
</organism>
<feature type="transmembrane region" description="Helical" evidence="1">
    <location>
        <begin position="189"/>
        <end position="213"/>
    </location>
</feature>
<dbReference type="EMBL" id="LTBA01000013">
    <property type="protein sequence ID" value="KYH34594.1"/>
    <property type="molecule type" value="Genomic_DNA"/>
</dbReference>
<feature type="transmembrane region" description="Helical" evidence="1">
    <location>
        <begin position="108"/>
        <end position="125"/>
    </location>
</feature>
<dbReference type="Proteomes" id="UP000075531">
    <property type="component" value="Unassembled WGS sequence"/>
</dbReference>
<evidence type="ECO:0000256" key="1">
    <source>
        <dbReference type="SAM" id="Phobius"/>
    </source>
</evidence>